<feature type="domain" description="RRM" evidence="6">
    <location>
        <begin position="278"/>
        <end position="356"/>
    </location>
</feature>
<dbReference type="Gene3D" id="3.30.70.330">
    <property type="match status" value="1"/>
</dbReference>
<dbReference type="PANTHER" id="PTHR46754">
    <property type="entry name" value="MKI67 FHA DOMAIN-INTERACTING NUCLEOLAR PHOSPHOPROTEIN"/>
    <property type="match status" value="1"/>
</dbReference>
<feature type="region of interest" description="Disordered" evidence="5">
    <location>
        <begin position="1"/>
        <end position="221"/>
    </location>
</feature>
<feature type="compositionally biased region" description="Basic and acidic residues" evidence="5">
    <location>
        <begin position="453"/>
        <end position="463"/>
    </location>
</feature>
<dbReference type="SUPFAM" id="SSF54928">
    <property type="entry name" value="RNA-binding domain, RBD"/>
    <property type="match status" value="1"/>
</dbReference>
<dbReference type="OrthoDB" id="21467at2759"/>
<feature type="compositionally biased region" description="Basic and acidic residues" evidence="5">
    <location>
        <begin position="110"/>
        <end position="121"/>
    </location>
</feature>
<keyword evidence="3" id="KW-0539">Nucleus</keyword>
<dbReference type="STRING" id="1051890.A0A3N4LML8"/>
<protein>
    <recommendedName>
        <fullName evidence="6">RRM domain-containing protein</fullName>
    </recommendedName>
</protein>
<dbReference type="SMART" id="SM00360">
    <property type="entry name" value="RRM"/>
    <property type="match status" value="1"/>
</dbReference>
<dbReference type="AlphaFoldDB" id="A0A3N4LML8"/>
<organism evidence="7 8">
    <name type="scientific">Terfezia boudieri ATCC MYA-4762</name>
    <dbReference type="NCBI Taxonomy" id="1051890"/>
    <lineage>
        <taxon>Eukaryota</taxon>
        <taxon>Fungi</taxon>
        <taxon>Dikarya</taxon>
        <taxon>Ascomycota</taxon>
        <taxon>Pezizomycotina</taxon>
        <taxon>Pezizomycetes</taxon>
        <taxon>Pezizales</taxon>
        <taxon>Pezizaceae</taxon>
        <taxon>Terfezia</taxon>
    </lineage>
</organism>
<accession>A0A3N4LML8</accession>
<evidence type="ECO:0000313" key="7">
    <source>
        <dbReference type="EMBL" id="RPB22592.1"/>
    </source>
</evidence>
<name>A0A3N4LML8_9PEZI</name>
<dbReference type="InterPro" id="IPR035979">
    <property type="entry name" value="RBD_domain_sf"/>
</dbReference>
<dbReference type="InterPro" id="IPR000504">
    <property type="entry name" value="RRM_dom"/>
</dbReference>
<dbReference type="InParanoid" id="A0A3N4LML8"/>
<dbReference type="PROSITE" id="PS50102">
    <property type="entry name" value="RRM"/>
    <property type="match status" value="1"/>
</dbReference>
<dbReference type="InterPro" id="IPR012677">
    <property type="entry name" value="Nucleotide-bd_a/b_plait_sf"/>
</dbReference>
<dbReference type="EMBL" id="ML121551">
    <property type="protein sequence ID" value="RPB22592.1"/>
    <property type="molecule type" value="Genomic_DNA"/>
</dbReference>
<comment type="subcellular location">
    <subcellularLocation>
        <location evidence="1">Nucleus</location>
        <location evidence="1">Nucleolus</location>
    </subcellularLocation>
</comment>
<feature type="compositionally biased region" description="Basic and acidic residues" evidence="5">
    <location>
        <begin position="60"/>
        <end position="89"/>
    </location>
</feature>
<dbReference type="CDD" id="cd12307">
    <property type="entry name" value="RRM_NIFK_like"/>
    <property type="match status" value="1"/>
</dbReference>
<evidence type="ECO:0000256" key="4">
    <source>
        <dbReference type="PROSITE-ProRule" id="PRU00176"/>
    </source>
</evidence>
<evidence type="ECO:0000256" key="3">
    <source>
        <dbReference type="ARBA" id="ARBA00023242"/>
    </source>
</evidence>
<feature type="region of interest" description="Disordered" evidence="5">
    <location>
        <begin position="451"/>
        <end position="537"/>
    </location>
</feature>
<dbReference type="GO" id="GO:0005730">
    <property type="term" value="C:nucleolus"/>
    <property type="evidence" value="ECO:0007669"/>
    <property type="project" value="UniProtKB-SubCell"/>
</dbReference>
<feature type="compositionally biased region" description="Basic and acidic residues" evidence="5">
    <location>
        <begin position="472"/>
        <end position="537"/>
    </location>
</feature>
<sequence length="537" mass="59780">MPADKRKAAPTTSSPLSKKTKKATEEPATSLRRSTRSELAKTAPPPALENSKLSAGPKAKTVEKEKEKEKEKARPAEKKTENKTEEKKVASRKRAANFYSGDEGEESDGGWDKLHADEAKAAGKKGGAAKKAAGKKDSGKKEKVVKRAKIDATPSVKKEKVKMPEQEKKEKAVTKKLRKAKAPTSDDEISLHSDSEPEVENALNGKESGSELDSADEQEDDQTATLLKGFESSDDEEEAEDVAVAAVKNKEFRNLSIPDVKQKIAARSNKKASGATPGYIYLGRIPHGFYEHEMRAYFSQFGAILRLRLSRNKKTGRSKHYAFIEFADSEAAAIVSETMDNYLLFGHILKCKLIPRSDIKDVEALFKGANKRFKPIPWGDVKQRQLEKKRTVEEWEKLEKREDRRRKERENKLKSLGIDYKYEPVKQIEAVVPVLEEPVVQAPKAIEAASEVNAEKEEVDNAPKGKKKKKEGKREKKAKAEKPVAEKKEKPVKEAPAPKEKTSKQAKAEKPVKEAPAPKEKAARARQKAAKETKGKK</sequence>
<evidence type="ECO:0000256" key="1">
    <source>
        <dbReference type="ARBA" id="ARBA00004604"/>
    </source>
</evidence>
<feature type="compositionally biased region" description="Basic and acidic residues" evidence="5">
    <location>
        <begin position="156"/>
        <end position="173"/>
    </location>
</feature>
<gene>
    <name evidence="7" type="ORF">L211DRAFT_839638</name>
</gene>
<dbReference type="Pfam" id="PF00076">
    <property type="entry name" value="RRM_1"/>
    <property type="match status" value="1"/>
</dbReference>
<evidence type="ECO:0000313" key="8">
    <source>
        <dbReference type="Proteomes" id="UP000267821"/>
    </source>
</evidence>
<dbReference type="GO" id="GO:0003723">
    <property type="term" value="F:RNA binding"/>
    <property type="evidence" value="ECO:0007669"/>
    <property type="project" value="UniProtKB-UniRule"/>
</dbReference>
<proteinExistence type="predicted"/>
<reference evidence="7 8" key="1">
    <citation type="journal article" date="2018" name="Nat. Ecol. Evol.">
        <title>Pezizomycetes genomes reveal the molecular basis of ectomycorrhizal truffle lifestyle.</title>
        <authorList>
            <person name="Murat C."/>
            <person name="Payen T."/>
            <person name="Noel B."/>
            <person name="Kuo A."/>
            <person name="Morin E."/>
            <person name="Chen J."/>
            <person name="Kohler A."/>
            <person name="Krizsan K."/>
            <person name="Balestrini R."/>
            <person name="Da Silva C."/>
            <person name="Montanini B."/>
            <person name="Hainaut M."/>
            <person name="Levati E."/>
            <person name="Barry K.W."/>
            <person name="Belfiori B."/>
            <person name="Cichocki N."/>
            <person name="Clum A."/>
            <person name="Dockter R.B."/>
            <person name="Fauchery L."/>
            <person name="Guy J."/>
            <person name="Iotti M."/>
            <person name="Le Tacon F."/>
            <person name="Lindquist E.A."/>
            <person name="Lipzen A."/>
            <person name="Malagnac F."/>
            <person name="Mello A."/>
            <person name="Molinier V."/>
            <person name="Miyauchi S."/>
            <person name="Poulain J."/>
            <person name="Riccioni C."/>
            <person name="Rubini A."/>
            <person name="Sitrit Y."/>
            <person name="Splivallo R."/>
            <person name="Traeger S."/>
            <person name="Wang M."/>
            <person name="Zifcakova L."/>
            <person name="Wipf D."/>
            <person name="Zambonelli A."/>
            <person name="Paolocci F."/>
            <person name="Nowrousian M."/>
            <person name="Ottonello S."/>
            <person name="Baldrian P."/>
            <person name="Spatafora J.W."/>
            <person name="Henrissat B."/>
            <person name="Nagy L.G."/>
            <person name="Aury J.M."/>
            <person name="Wincker P."/>
            <person name="Grigoriev I.V."/>
            <person name="Bonfante P."/>
            <person name="Martin F.M."/>
        </authorList>
    </citation>
    <scope>NUCLEOTIDE SEQUENCE [LARGE SCALE GENOMIC DNA]</scope>
    <source>
        <strain evidence="7 8">ATCC MYA-4762</strain>
    </source>
</reference>
<keyword evidence="8" id="KW-1185">Reference proteome</keyword>
<keyword evidence="2 4" id="KW-0694">RNA-binding</keyword>
<evidence type="ECO:0000259" key="6">
    <source>
        <dbReference type="PROSITE" id="PS50102"/>
    </source>
</evidence>
<dbReference type="Proteomes" id="UP000267821">
    <property type="component" value="Unassembled WGS sequence"/>
</dbReference>
<evidence type="ECO:0000256" key="2">
    <source>
        <dbReference type="ARBA" id="ARBA00022884"/>
    </source>
</evidence>
<evidence type="ECO:0000256" key="5">
    <source>
        <dbReference type="SAM" id="MobiDB-lite"/>
    </source>
</evidence>